<dbReference type="EMBL" id="UINC01140083">
    <property type="protein sequence ID" value="SVD27023.1"/>
    <property type="molecule type" value="Genomic_DNA"/>
</dbReference>
<sequence length="151" mass="17012">MRYRRFLREILSDSEDRYLCACEGSQLLAALPVFIKRGSLGAVVNSLPFYGSHGGIVGRPNLDRRVSEALLTALDHVCQEVDAVSCTVIESPWETDKERYCSYAAGLFDERLGQITCLPDRADESIVQERLLNLYHQKTRNMVRKGLKGGF</sequence>
<feature type="non-terminal residue" evidence="1">
    <location>
        <position position="151"/>
    </location>
</feature>
<proteinExistence type="predicted"/>
<accession>A0A382TYD5</accession>
<gene>
    <name evidence="1" type="ORF">METZ01_LOCUS379877</name>
</gene>
<evidence type="ECO:0000313" key="1">
    <source>
        <dbReference type="EMBL" id="SVD27023.1"/>
    </source>
</evidence>
<organism evidence="1">
    <name type="scientific">marine metagenome</name>
    <dbReference type="NCBI Taxonomy" id="408172"/>
    <lineage>
        <taxon>unclassified sequences</taxon>
        <taxon>metagenomes</taxon>
        <taxon>ecological metagenomes</taxon>
    </lineage>
</organism>
<reference evidence="1" key="1">
    <citation type="submission" date="2018-05" db="EMBL/GenBank/DDBJ databases">
        <authorList>
            <person name="Lanie J.A."/>
            <person name="Ng W.-L."/>
            <person name="Kazmierczak K.M."/>
            <person name="Andrzejewski T.M."/>
            <person name="Davidsen T.M."/>
            <person name="Wayne K.J."/>
            <person name="Tettelin H."/>
            <person name="Glass J.I."/>
            <person name="Rusch D."/>
            <person name="Podicherti R."/>
            <person name="Tsui H.-C.T."/>
            <person name="Winkler M.E."/>
        </authorList>
    </citation>
    <scope>NUCLEOTIDE SEQUENCE</scope>
</reference>
<protein>
    <submittedName>
        <fullName evidence="1">Uncharacterized protein</fullName>
    </submittedName>
</protein>
<name>A0A382TYD5_9ZZZZ</name>
<dbReference type="AlphaFoldDB" id="A0A382TYD5"/>